<proteinExistence type="inferred from homology"/>
<sequence>MDGLLLVNKPKGMTSFAAVKRIKKLAGIKKVGHTGTLDPSARGLLLVCMGRATKLTPFLQELDKTYQGRMVFGVATSSFDEEGELVEEKDASSLDKEKVKAIFHQFEGKILQTPPVYSAVHWQGERLYNLARKGTKVEISARQVHIYELKLVSYLPGVHPVAEFEVRCSKGTYIRSLCHDIGEASGYGAYQASLCRVRIGPFSLEDATDLKEIEDMAQKGRLNEIILPPAEALPHFPKILVKKGVEKLVKWGRPIYLSHLSEISSNLEKGDRVRICSENGDLLAVGVSLQSGSYFVKDKVGFKYLRVLV</sequence>
<evidence type="ECO:0000313" key="8">
    <source>
        <dbReference type="Proteomes" id="UP000280417"/>
    </source>
</evidence>
<reference evidence="7 8" key="1">
    <citation type="submission" date="2018-06" db="EMBL/GenBank/DDBJ databases">
        <title>Extensive metabolic versatility and redundancy in microbially diverse, dynamic hydrothermal sediments.</title>
        <authorList>
            <person name="Dombrowski N."/>
            <person name="Teske A."/>
            <person name="Baker B.J."/>
        </authorList>
    </citation>
    <scope>NUCLEOTIDE SEQUENCE [LARGE SCALE GENOMIC DNA]</scope>
    <source>
        <strain evidence="7">B3_G15</strain>
    </source>
</reference>
<accession>A0A662DGJ1</accession>
<dbReference type="SUPFAM" id="SSF88697">
    <property type="entry name" value="PUA domain-like"/>
    <property type="match status" value="1"/>
</dbReference>
<evidence type="ECO:0000256" key="5">
    <source>
        <dbReference type="HAMAP-Rule" id="MF_01080"/>
    </source>
</evidence>
<comment type="similarity">
    <text evidence="2 5">Belongs to the pseudouridine synthase TruB family. Type 1 subfamily.</text>
</comment>
<dbReference type="PROSITE" id="PS50890">
    <property type="entry name" value="PUA"/>
    <property type="match status" value="1"/>
</dbReference>
<dbReference type="GO" id="GO:1990481">
    <property type="term" value="P:mRNA pseudouridine synthesis"/>
    <property type="evidence" value="ECO:0007669"/>
    <property type="project" value="TreeGrafter"/>
</dbReference>
<dbReference type="Pfam" id="PF01509">
    <property type="entry name" value="TruB_N"/>
    <property type="match status" value="1"/>
</dbReference>
<feature type="active site" description="Nucleophile" evidence="5">
    <location>
        <position position="38"/>
    </location>
</feature>
<dbReference type="InterPro" id="IPR002478">
    <property type="entry name" value="PUA"/>
</dbReference>
<evidence type="ECO:0000313" key="7">
    <source>
        <dbReference type="EMBL" id="RLE13272.1"/>
    </source>
</evidence>
<evidence type="ECO:0000256" key="2">
    <source>
        <dbReference type="ARBA" id="ARBA00005642"/>
    </source>
</evidence>
<evidence type="ECO:0000259" key="6">
    <source>
        <dbReference type="SMART" id="SM00359"/>
    </source>
</evidence>
<dbReference type="PANTHER" id="PTHR13767">
    <property type="entry name" value="TRNA-PSEUDOURIDINE SYNTHASE"/>
    <property type="match status" value="1"/>
</dbReference>
<comment type="catalytic activity">
    <reaction evidence="1 5">
        <text>uridine(55) in tRNA = pseudouridine(55) in tRNA</text>
        <dbReference type="Rhea" id="RHEA:42532"/>
        <dbReference type="Rhea" id="RHEA-COMP:10101"/>
        <dbReference type="Rhea" id="RHEA-COMP:10102"/>
        <dbReference type="ChEBI" id="CHEBI:65314"/>
        <dbReference type="ChEBI" id="CHEBI:65315"/>
        <dbReference type="EC" id="5.4.99.25"/>
    </reaction>
</comment>
<dbReference type="GO" id="GO:0031119">
    <property type="term" value="P:tRNA pseudouridine synthesis"/>
    <property type="evidence" value="ECO:0007669"/>
    <property type="project" value="UniProtKB-UniRule"/>
</dbReference>
<dbReference type="SMART" id="SM00359">
    <property type="entry name" value="PUA"/>
    <property type="match status" value="1"/>
</dbReference>
<dbReference type="Proteomes" id="UP000280417">
    <property type="component" value="Unassembled WGS sequence"/>
</dbReference>
<dbReference type="Gene3D" id="3.30.2350.10">
    <property type="entry name" value="Pseudouridine synthase"/>
    <property type="match status" value="1"/>
</dbReference>
<dbReference type="HAMAP" id="MF_01080">
    <property type="entry name" value="TruB_bact"/>
    <property type="match status" value="1"/>
</dbReference>
<dbReference type="InterPro" id="IPR014780">
    <property type="entry name" value="tRNA_psdUridine_synth_TruB"/>
</dbReference>
<dbReference type="Pfam" id="PF16198">
    <property type="entry name" value="TruB_C_2"/>
    <property type="match status" value="1"/>
</dbReference>
<gene>
    <name evidence="5 7" type="primary">truB</name>
    <name evidence="7" type="ORF">DRJ04_04620</name>
</gene>
<evidence type="ECO:0000256" key="4">
    <source>
        <dbReference type="ARBA" id="ARBA00023235"/>
    </source>
</evidence>
<dbReference type="NCBIfam" id="TIGR00431">
    <property type="entry name" value="TruB"/>
    <property type="match status" value="1"/>
</dbReference>
<dbReference type="CDD" id="cd07953">
    <property type="entry name" value="PUA"/>
    <property type="match status" value="1"/>
</dbReference>
<evidence type="ECO:0000256" key="1">
    <source>
        <dbReference type="ARBA" id="ARBA00000385"/>
    </source>
</evidence>
<dbReference type="Pfam" id="PF01472">
    <property type="entry name" value="PUA"/>
    <property type="match status" value="1"/>
</dbReference>
<dbReference type="InterPro" id="IPR002501">
    <property type="entry name" value="PsdUridine_synth_N"/>
</dbReference>
<dbReference type="InterPro" id="IPR020103">
    <property type="entry name" value="PsdUridine_synth_cat_dom_sf"/>
</dbReference>
<dbReference type="InterPro" id="IPR032819">
    <property type="entry name" value="TruB_C"/>
</dbReference>
<dbReference type="GO" id="GO:0003723">
    <property type="term" value="F:RNA binding"/>
    <property type="evidence" value="ECO:0007669"/>
    <property type="project" value="InterPro"/>
</dbReference>
<dbReference type="InterPro" id="IPR036974">
    <property type="entry name" value="PUA_sf"/>
</dbReference>
<dbReference type="EMBL" id="QMQA01000106">
    <property type="protein sequence ID" value="RLE13272.1"/>
    <property type="molecule type" value="Genomic_DNA"/>
</dbReference>
<evidence type="ECO:0000256" key="3">
    <source>
        <dbReference type="ARBA" id="ARBA00022694"/>
    </source>
</evidence>
<feature type="domain" description="PUA" evidence="6">
    <location>
        <begin position="237"/>
        <end position="309"/>
    </location>
</feature>
<keyword evidence="3 5" id="KW-0819">tRNA processing</keyword>
<comment type="function">
    <text evidence="5">Responsible for synthesis of pseudouridine from uracil-55 in the psi GC loop of transfer RNAs.</text>
</comment>
<dbReference type="AlphaFoldDB" id="A0A662DGJ1"/>
<dbReference type="GO" id="GO:0160148">
    <property type="term" value="F:tRNA pseudouridine(55) synthase activity"/>
    <property type="evidence" value="ECO:0007669"/>
    <property type="project" value="UniProtKB-EC"/>
</dbReference>
<keyword evidence="4 5" id="KW-0413">Isomerase</keyword>
<dbReference type="InterPro" id="IPR015947">
    <property type="entry name" value="PUA-like_sf"/>
</dbReference>
<comment type="caution">
    <text evidence="7">The sequence shown here is derived from an EMBL/GenBank/DDBJ whole genome shotgun (WGS) entry which is preliminary data.</text>
</comment>
<dbReference type="SUPFAM" id="SSF55120">
    <property type="entry name" value="Pseudouridine synthase"/>
    <property type="match status" value="1"/>
</dbReference>
<dbReference type="CDD" id="cd02573">
    <property type="entry name" value="PseudoU_synth_EcTruB"/>
    <property type="match status" value="1"/>
</dbReference>
<name>A0A662DGJ1_UNCAE</name>
<dbReference type="Gene3D" id="2.30.130.10">
    <property type="entry name" value="PUA domain"/>
    <property type="match status" value="1"/>
</dbReference>
<protein>
    <recommendedName>
        <fullName evidence="5">tRNA pseudouridine synthase B</fullName>
        <ecNumber evidence="5">5.4.99.25</ecNumber>
    </recommendedName>
    <alternativeName>
        <fullName evidence="5">tRNA pseudouridine(55) synthase</fullName>
        <shortName evidence="5">Psi55 synthase</shortName>
    </alternativeName>
    <alternativeName>
        <fullName evidence="5">tRNA pseudouridylate synthase</fullName>
    </alternativeName>
    <alternativeName>
        <fullName evidence="5">tRNA-uridine isomerase</fullName>
    </alternativeName>
</protein>
<dbReference type="EC" id="5.4.99.25" evidence="5"/>
<dbReference type="PANTHER" id="PTHR13767:SF2">
    <property type="entry name" value="PSEUDOURIDYLATE SYNTHASE TRUB1"/>
    <property type="match status" value="1"/>
</dbReference>
<organism evidence="7 8">
    <name type="scientific">Aerophobetes bacterium</name>
    <dbReference type="NCBI Taxonomy" id="2030807"/>
    <lineage>
        <taxon>Bacteria</taxon>
        <taxon>Candidatus Aerophobota</taxon>
    </lineage>
</organism>